<keyword evidence="4 11" id="KW-0444">Lipid biosynthesis</keyword>
<keyword evidence="11" id="KW-0067">ATP-binding</keyword>
<proteinExistence type="inferred from homology"/>
<keyword evidence="11" id="KW-0547">Nucleotide-binding</keyword>
<dbReference type="EMBL" id="OU963903">
    <property type="protein sequence ID" value="CAH0397832.1"/>
    <property type="molecule type" value="Genomic_DNA"/>
</dbReference>
<dbReference type="PROSITE" id="PS50035">
    <property type="entry name" value="PLD"/>
    <property type="match status" value="1"/>
</dbReference>
<dbReference type="CDD" id="cd09137">
    <property type="entry name" value="PLDc_PGS1_euk_2"/>
    <property type="match status" value="1"/>
</dbReference>
<keyword evidence="7 11" id="KW-0443">Lipid metabolism</keyword>
<dbReference type="PIRSF" id="PIRSF000850">
    <property type="entry name" value="Phospholipase_D_PSS"/>
    <property type="match status" value="1"/>
</dbReference>
<evidence type="ECO:0000313" key="13">
    <source>
        <dbReference type="EMBL" id="CAH0397832.1"/>
    </source>
</evidence>
<evidence type="ECO:0000259" key="12">
    <source>
        <dbReference type="PROSITE" id="PS50035"/>
    </source>
</evidence>
<evidence type="ECO:0000256" key="7">
    <source>
        <dbReference type="ARBA" id="ARBA00023098"/>
    </source>
</evidence>
<comment type="similarity">
    <text evidence="3 11">Belongs to the CDP-alcohol phosphatidyltransferase class-II family.</text>
</comment>
<comment type="catalytic activity">
    <reaction evidence="10 11">
        <text>a CDP-1,2-diacyl-sn-glycerol + sn-glycerol 3-phosphate = a 1,2-diacyl-sn-glycero-3-phospho-(1'-sn-glycero-3'-phosphate) + CMP + H(+)</text>
        <dbReference type="Rhea" id="RHEA:12593"/>
        <dbReference type="ChEBI" id="CHEBI:15378"/>
        <dbReference type="ChEBI" id="CHEBI:57597"/>
        <dbReference type="ChEBI" id="CHEBI:58332"/>
        <dbReference type="ChEBI" id="CHEBI:60110"/>
        <dbReference type="ChEBI" id="CHEBI:60377"/>
        <dbReference type="EC" id="2.7.8.5"/>
    </reaction>
</comment>
<dbReference type="SUPFAM" id="SSF56024">
    <property type="entry name" value="Phospholipase D/nuclease"/>
    <property type="match status" value="1"/>
</dbReference>
<evidence type="ECO:0000256" key="6">
    <source>
        <dbReference type="ARBA" id="ARBA00022737"/>
    </source>
</evidence>
<evidence type="ECO:0000256" key="1">
    <source>
        <dbReference type="ARBA" id="ARBA00003537"/>
    </source>
</evidence>
<keyword evidence="14" id="KW-1185">Reference proteome</keyword>
<comment type="pathway">
    <text evidence="2 11">Phospholipid metabolism; phosphatidylglycerol biosynthesis; phosphatidylglycerol from CDP-diacylglycerol: step 1/2.</text>
</comment>
<evidence type="ECO:0000256" key="10">
    <source>
        <dbReference type="ARBA" id="ARBA00048586"/>
    </source>
</evidence>
<keyword evidence="6" id="KW-0677">Repeat</keyword>
<protein>
    <recommendedName>
        <fullName evidence="11">CDP-diacylglycerol--glycerol-3-phosphate 3-phosphatidyltransferase</fullName>
        <ecNumber evidence="11">2.7.8.5</ecNumber>
    </recommendedName>
</protein>
<evidence type="ECO:0000256" key="9">
    <source>
        <dbReference type="ARBA" id="ARBA00023264"/>
    </source>
</evidence>
<dbReference type="Proteomes" id="UP001153292">
    <property type="component" value="Chromosome 10"/>
</dbReference>
<dbReference type="PANTHER" id="PTHR12586">
    <property type="entry name" value="CDP-DIACYLGLYCEROL--SERINE O-PHOSPHATIDYLTRANSFERASE"/>
    <property type="match status" value="1"/>
</dbReference>
<keyword evidence="11" id="KW-0496">Mitochondrion</keyword>
<keyword evidence="9 11" id="KW-1208">Phospholipid metabolism</keyword>
<sequence length="463" mass="52927">MMRNSNLSLRFKPTEFRYFNWLYGIAPCFPVHASKINIMNDPRSFYDTLCERFQNANRRISIASLYIGTGTLERKLLAVTKENVMMKKNLKFTVVVDYQRGTRGEINSKTVLQDFVNDVPDQCNITLFQTPRLHGSWSKVLPARYNEIVGLQHMKLYIADDSVLLSGANCSNDYFHQRQDRYIEIQDADIANFYSDVIDEISKYSKRCEKNNLINNKKGFTVQNVTNGITQLIERWQNIQDTKLASMTVSTNSDDADTWVFPLLQMGEFNITQDEQVTHGILSCAPRGSYIRLATGYFNLTEQYASTLLRGCKASISLLMAHPNANGFMGASGPAGGIPHAYSLIARKFWEKVLSYNQASRVKMLEYERPGWTFHAKGLWYYPPGMDVPWATVVGSANLGERSVHRDLEAQAAIFTVSPDLQKRLHEECSKLHKYSAECSNELQRRETPLWVKATVGLFRTYF</sequence>
<evidence type="ECO:0000256" key="3">
    <source>
        <dbReference type="ARBA" id="ARBA00010682"/>
    </source>
</evidence>
<evidence type="ECO:0000256" key="11">
    <source>
        <dbReference type="RuleBase" id="RU365024"/>
    </source>
</evidence>
<dbReference type="InterPro" id="IPR001736">
    <property type="entry name" value="PLipase_D/transphosphatidylase"/>
</dbReference>
<evidence type="ECO:0000256" key="8">
    <source>
        <dbReference type="ARBA" id="ARBA00023209"/>
    </source>
</evidence>
<dbReference type="PANTHER" id="PTHR12586:SF1">
    <property type="entry name" value="CDP-DIACYLGLYCEROL--GLYCEROL-3-PHOSPHATE 3-PHOSPHATIDYLTRANSFERASE, MITOCHONDRIAL"/>
    <property type="match status" value="1"/>
</dbReference>
<evidence type="ECO:0000256" key="5">
    <source>
        <dbReference type="ARBA" id="ARBA00022679"/>
    </source>
</evidence>
<dbReference type="Gene3D" id="3.30.870.10">
    <property type="entry name" value="Endonuclease Chain A"/>
    <property type="match status" value="2"/>
</dbReference>
<comment type="subcellular location">
    <subcellularLocation>
        <location evidence="11">Mitochondrion</location>
    </subcellularLocation>
</comment>
<dbReference type="EC" id="2.7.8.5" evidence="11"/>
<gene>
    <name evidence="13" type="ORF">CHILSU_LOCUS924</name>
</gene>
<feature type="domain" description="PLD phosphodiesterase" evidence="12">
    <location>
        <begin position="148"/>
        <end position="174"/>
    </location>
</feature>
<organism evidence="13 14">
    <name type="scientific">Chilo suppressalis</name>
    <name type="common">Asiatic rice borer moth</name>
    <dbReference type="NCBI Taxonomy" id="168631"/>
    <lineage>
        <taxon>Eukaryota</taxon>
        <taxon>Metazoa</taxon>
        <taxon>Ecdysozoa</taxon>
        <taxon>Arthropoda</taxon>
        <taxon>Hexapoda</taxon>
        <taxon>Insecta</taxon>
        <taxon>Pterygota</taxon>
        <taxon>Neoptera</taxon>
        <taxon>Endopterygota</taxon>
        <taxon>Lepidoptera</taxon>
        <taxon>Glossata</taxon>
        <taxon>Ditrysia</taxon>
        <taxon>Pyraloidea</taxon>
        <taxon>Crambidae</taxon>
        <taxon>Crambinae</taxon>
        <taxon>Chilo</taxon>
    </lineage>
</organism>
<comment type="function">
    <text evidence="1 11">Functions in the biosynthesis of the anionic phospholipids phosphatidylglycerol and cardiolipin.</text>
</comment>
<dbReference type="InterPro" id="IPR016270">
    <property type="entry name" value="PGS1"/>
</dbReference>
<evidence type="ECO:0000313" key="14">
    <source>
        <dbReference type="Proteomes" id="UP001153292"/>
    </source>
</evidence>
<accession>A0ABN8AY73</accession>
<dbReference type="CDD" id="cd09135">
    <property type="entry name" value="PLDc_PGS1_euk_1"/>
    <property type="match status" value="1"/>
</dbReference>
<reference evidence="13" key="1">
    <citation type="submission" date="2021-12" db="EMBL/GenBank/DDBJ databases">
        <authorList>
            <person name="King R."/>
        </authorList>
    </citation>
    <scope>NUCLEOTIDE SEQUENCE</scope>
</reference>
<keyword evidence="8 11" id="KW-0594">Phospholipid biosynthesis</keyword>
<name>A0ABN8AY73_CHISP</name>
<keyword evidence="5 11" id="KW-0808">Transferase</keyword>
<evidence type="ECO:0000256" key="4">
    <source>
        <dbReference type="ARBA" id="ARBA00022516"/>
    </source>
</evidence>
<evidence type="ECO:0000256" key="2">
    <source>
        <dbReference type="ARBA" id="ARBA00005042"/>
    </source>
</evidence>